<reference evidence="3" key="1">
    <citation type="journal article" date="2012" name="MBio">
        <title>Comparative genome analysis of Trichophyton rubrum and related dermatophytes reveals candidate genes involved in infection.</title>
        <authorList>
            <person name="Martinez D.A."/>
            <person name="Oliver B.G."/>
            <person name="Graeser Y."/>
            <person name="Goldberg J.M."/>
            <person name="Li W."/>
            <person name="Martinez-Rossi N.M."/>
            <person name="Monod M."/>
            <person name="Shelest E."/>
            <person name="Barton R.C."/>
            <person name="Birch E."/>
            <person name="Brakhage A.A."/>
            <person name="Chen Z."/>
            <person name="Gurr S.J."/>
            <person name="Heiman D."/>
            <person name="Heitman J."/>
            <person name="Kosti I."/>
            <person name="Rossi A."/>
            <person name="Saif S."/>
            <person name="Samalova M."/>
            <person name="Saunders C.W."/>
            <person name="Shea T."/>
            <person name="Summerbell R.C."/>
            <person name="Xu J."/>
            <person name="Young S."/>
            <person name="Zeng Q."/>
            <person name="Birren B.W."/>
            <person name="Cuomo C.A."/>
            <person name="White T.C."/>
        </authorList>
    </citation>
    <scope>NUCLEOTIDE SEQUENCE [LARGE SCALE GENOMIC DNA]</scope>
    <source>
        <strain evidence="3">ATCC MYA-4605 / CBS 113480</strain>
    </source>
</reference>
<dbReference type="EMBL" id="DS995703">
    <property type="protein sequence ID" value="EEQ30981.1"/>
    <property type="molecule type" value="Genomic_DNA"/>
</dbReference>
<dbReference type="OMA" id="VIRNPFR"/>
<dbReference type="GeneID" id="9229618"/>
<accession>C5FJX0</accession>
<feature type="region of interest" description="Disordered" evidence="1">
    <location>
        <begin position="157"/>
        <end position="215"/>
    </location>
</feature>
<feature type="compositionally biased region" description="Basic residues" evidence="1">
    <location>
        <begin position="246"/>
        <end position="256"/>
    </location>
</feature>
<sequence length="271" mass="30106">MPPFRNLFPRRPPAVNVEEASDEPGPLSAERSPARSSRPSLTLGRSRVDEPNEYKMSGKASVIYTPLNSGSSGSCTLHKYWLTDYLYRTTHVVVSDNGVYLPPSPTETNSYWQRPSSRKASRNLLDENEPFSISRESFDSYRRSFMANRYHRLQDISARSPVSQHSDTAASRTSLDSRLSRNCPRSTVNGSVPEPPTVNDIDEVEDPFEDVPLADGSKLKKRGLFSRLGDSSAGSQVQGKSLSSHHTFHFPGRRRGQSGQGAELTSMDQAK</sequence>
<dbReference type="VEuPathDB" id="FungiDB:MCYG_03800"/>
<keyword evidence="3" id="KW-1185">Reference proteome</keyword>
<name>C5FJX0_ARTOC</name>
<dbReference type="eggNOG" id="ENOG502SNMS">
    <property type="taxonomic scope" value="Eukaryota"/>
</dbReference>
<dbReference type="AlphaFoldDB" id="C5FJX0"/>
<gene>
    <name evidence="2" type="ORF">MCYG_03800</name>
</gene>
<feature type="compositionally biased region" description="Acidic residues" evidence="1">
    <location>
        <begin position="200"/>
        <end position="209"/>
    </location>
</feature>
<feature type="region of interest" description="Disordered" evidence="1">
    <location>
        <begin position="1"/>
        <end position="52"/>
    </location>
</feature>
<evidence type="ECO:0000313" key="2">
    <source>
        <dbReference type="EMBL" id="EEQ30981.1"/>
    </source>
</evidence>
<evidence type="ECO:0000256" key="1">
    <source>
        <dbReference type="SAM" id="MobiDB-lite"/>
    </source>
</evidence>
<feature type="compositionally biased region" description="Polar residues" evidence="1">
    <location>
        <begin position="232"/>
        <end position="245"/>
    </location>
</feature>
<proteinExistence type="predicted"/>
<dbReference type="RefSeq" id="XP_002848294.1">
    <property type="nucleotide sequence ID" value="XM_002848248.1"/>
</dbReference>
<feature type="region of interest" description="Disordered" evidence="1">
    <location>
        <begin position="227"/>
        <end position="271"/>
    </location>
</feature>
<feature type="compositionally biased region" description="Polar residues" evidence="1">
    <location>
        <begin position="160"/>
        <end position="177"/>
    </location>
</feature>
<protein>
    <submittedName>
        <fullName evidence="2">Uncharacterized protein</fullName>
    </submittedName>
</protein>
<feature type="compositionally biased region" description="Low complexity" evidence="1">
    <location>
        <begin position="26"/>
        <end position="41"/>
    </location>
</feature>
<organism evidence="2 3">
    <name type="scientific">Arthroderma otae (strain ATCC MYA-4605 / CBS 113480)</name>
    <name type="common">Microsporum canis</name>
    <dbReference type="NCBI Taxonomy" id="554155"/>
    <lineage>
        <taxon>Eukaryota</taxon>
        <taxon>Fungi</taxon>
        <taxon>Dikarya</taxon>
        <taxon>Ascomycota</taxon>
        <taxon>Pezizomycotina</taxon>
        <taxon>Eurotiomycetes</taxon>
        <taxon>Eurotiomycetidae</taxon>
        <taxon>Onygenales</taxon>
        <taxon>Arthrodermataceae</taxon>
        <taxon>Microsporum</taxon>
    </lineage>
</organism>
<dbReference type="Proteomes" id="UP000002035">
    <property type="component" value="Unassembled WGS sequence"/>
</dbReference>
<dbReference type="HOGENOM" id="CLU_054780_0_0_1"/>
<evidence type="ECO:0000313" key="3">
    <source>
        <dbReference type="Proteomes" id="UP000002035"/>
    </source>
</evidence>
<dbReference type="OrthoDB" id="5397330at2759"/>